<feature type="transmembrane region" description="Helical" evidence="6">
    <location>
        <begin position="198"/>
        <end position="218"/>
    </location>
</feature>
<dbReference type="Gene3D" id="1.10.4160.10">
    <property type="entry name" value="Hydantoin permease"/>
    <property type="match status" value="1"/>
</dbReference>
<feature type="transmembrane region" description="Helical" evidence="6">
    <location>
        <begin position="161"/>
        <end position="186"/>
    </location>
</feature>
<comment type="caution">
    <text evidence="7">The sequence shown here is derived from an EMBL/GenBank/DDBJ whole genome shotgun (WGS) entry which is preliminary data.</text>
</comment>
<dbReference type="PANTHER" id="PTHR30618">
    <property type="entry name" value="NCS1 FAMILY PURINE/PYRIMIDINE TRANSPORTER"/>
    <property type="match status" value="1"/>
</dbReference>
<feature type="transmembrane region" description="Helical" evidence="6">
    <location>
        <begin position="325"/>
        <end position="347"/>
    </location>
</feature>
<feature type="transmembrane region" description="Helical" evidence="6">
    <location>
        <begin position="447"/>
        <end position="466"/>
    </location>
</feature>
<evidence type="ECO:0000313" key="8">
    <source>
        <dbReference type="Proteomes" id="UP000824037"/>
    </source>
</evidence>
<feature type="transmembrane region" description="Helical" evidence="6">
    <location>
        <begin position="108"/>
        <end position="127"/>
    </location>
</feature>
<dbReference type="GO" id="GO:0005886">
    <property type="term" value="C:plasma membrane"/>
    <property type="evidence" value="ECO:0007669"/>
    <property type="project" value="TreeGrafter"/>
</dbReference>
<keyword evidence="3 6" id="KW-0812">Transmembrane</keyword>
<dbReference type="InterPro" id="IPR045225">
    <property type="entry name" value="Uracil/uridine/allantoin_perm"/>
</dbReference>
<evidence type="ECO:0000256" key="5">
    <source>
        <dbReference type="ARBA" id="ARBA00023136"/>
    </source>
</evidence>
<dbReference type="EMBL" id="DXBY01000153">
    <property type="protein sequence ID" value="HIZ35907.1"/>
    <property type="molecule type" value="Genomic_DNA"/>
</dbReference>
<dbReference type="CDD" id="cd11555">
    <property type="entry name" value="SLC-NCS1sbd_u1"/>
    <property type="match status" value="1"/>
</dbReference>
<dbReference type="Pfam" id="PF02133">
    <property type="entry name" value="Transp_cyt_pur"/>
    <property type="match status" value="1"/>
</dbReference>
<evidence type="ECO:0000256" key="6">
    <source>
        <dbReference type="SAM" id="Phobius"/>
    </source>
</evidence>
<evidence type="ECO:0000256" key="3">
    <source>
        <dbReference type="ARBA" id="ARBA00022692"/>
    </source>
</evidence>
<evidence type="ECO:0000256" key="2">
    <source>
        <dbReference type="ARBA" id="ARBA00008974"/>
    </source>
</evidence>
<organism evidence="7 8">
    <name type="scientific">Candidatus Ruania gallistercoris</name>
    <dbReference type="NCBI Taxonomy" id="2838746"/>
    <lineage>
        <taxon>Bacteria</taxon>
        <taxon>Bacillati</taxon>
        <taxon>Actinomycetota</taxon>
        <taxon>Actinomycetes</taxon>
        <taxon>Micrococcales</taxon>
        <taxon>Ruaniaceae</taxon>
        <taxon>Ruania</taxon>
    </lineage>
</organism>
<feature type="transmembrane region" description="Helical" evidence="6">
    <location>
        <begin position="472"/>
        <end position="489"/>
    </location>
</feature>
<dbReference type="GO" id="GO:0015205">
    <property type="term" value="F:nucleobase transmembrane transporter activity"/>
    <property type="evidence" value="ECO:0007669"/>
    <property type="project" value="TreeGrafter"/>
</dbReference>
<name>A0A9D2EEF6_9MICO</name>
<feature type="transmembrane region" description="Helical" evidence="6">
    <location>
        <begin position="238"/>
        <end position="260"/>
    </location>
</feature>
<sequence>MAPQRTIKAHDELLPIHHYTVTDQDKRLYNEDLAPVPPAGRKWGSFAIFNVWTNDVQSLAGYTLAASLFITAGISGWYVFAAIILAGFIVMGLVGLSGRPSVRYGVPYAVMARTSMGVFGAKFPALLRGIVGMFWYGAQTYFASTAVALALHAIVGTGPAGTFLGMTAIEWLSYVIVAALQVLLFVRGIDWIAKFLNFAGPAVYVVMVLLLIAIWIQAGDELLTGIGSLFQGESQSGMSAFLAFAGVTGTMVAYFAAVVVNFGDFARFTRTTRQMRRGNFLGLPVSLAFFTFLSLFTTAGAYIVYQDGTGDPLTNPADIVGQVGNPALTVLAAITFLLATVGINLVANFIPPAYDLANLMPSRISFKIGGVITAVFGFIIGGLWVAVIADMGLPAFVDTLGAILAPLYGILVADYYLLRRGRLSVSDMFTADPAGVYYFRNGWNRRALAAGGLAAIFSIAAVWVPALAALGGFAWLIGALLGGLFHYIAMRGRVRIERPEAAEREVGTEEATAPEAG</sequence>
<evidence type="ECO:0000256" key="1">
    <source>
        <dbReference type="ARBA" id="ARBA00004141"/>
    </source>
</evidence>
<protein>
    <submittedName>
        <fullName evidence="7">NCS1 family nucleobase:cation symporter-1</fullName>
    </submittedName>
</protein>
<comment type="subcellular location">
    <subcellularLocation>
        <location evidence="1">Membrane</location>
        <topology evidence="1">Multi-pass membrane protein</topology>
    </subcellularLocation>
</comment>
<keyword evidence="4 6" id="KW-1133">Transmembrane helix</keyword>
<evidence type="ECO:0000256" key="4">
    <source>
        <dbReference type="ARBA" id="ARBA00022989"/>
    </source>
</evidence>
<dbReference type="AlphaFoldDB" id="A0A9D2EEF6"/>
<feature type="transmembrane region" description="Helical" evidence="6">
    <location>
        <begin position="395"/>
        <end position="418"/>
    </location>
</feature>
<feature type="transmembrane region" description="Helical" evidence="6">
    <location>
        <begin position="134"/>
        <end position="155"/>
    </location>
</feature>
<feature type="transmembrane region" description="Helical" evidence="6">
    <location>
        <begin position="77"/>
        <end position="96"/>
    </location>
</feature>
<gene>
    <name evidence="7" type="ORF">H9815_09020</name>
</gene>
<reference evidence="7" key="2">
    <citation type="submission" date="2021-04" db="EMBL/GenBank/DDBJ databases">
        <authorList>
            <person name="Gilroy R."/>
        </authorList>
    </citation>
    <scope>NUCLEOTIDE SEQUENCE</scope>
    <source>
        <strain evidence="7">ChiGjej4B4-7305</strain>
    </source>
</reference>
<dbReference type="InterPro" id="IPR001248">
    <property type="entry name" value="Pur-cyt_permease"/>
</dbReference>
<feature type="transmembrane region" description="Helical" evidence="6">
    <location>
        <begin position="280"/>
        <end position="305"/>
    </location>
</feature>
<evidence type="ECO:0000313" key="7">
    <source>
        <dbReference type="EMBL" id="HIZ35907.1"/>
    </source>
</evidence>
<comment type="similarity">
    <text evidence="2">Belongs to the purine-cytosine permease (2.A.39) family.</text>
</comment>
<keyword evidence="5 6" id="KW-0472">Membrane</keyword>
<dbReference type="PANTHER" id="PTHR30618:SF6">
    <property type="entry name" value="NCS1 FAMILY NUCLEOBASE:CATION SYMPORTER-1"/>
    <property type="match status" value="1"/>
</dbReference>
<reference evidence="7" key="1">
    <citation type="journal article" date="2021" name="PeerJ">
        <title>Extensive microbial diversity within the chicken gut microbiome revealed by metagenomics and culture.</title>
        <authorList>
            <person name="Gilroy R."/>
            <person name="Ravi A."/>
            <person name="Getino M."/>
            <person name="Pursley I."/>
            <person name="Horton D.L."/>
            <person name="Alikhan N.F."/>
            <person name="Baker D."/>
            <person name="Gharbi K."/>
            <person name="Hall N."/>
            <person name="Watson M."/>
            <person name="Adriaenssens E.M."/>
            <person name="Foster-Nyarko E."/>
            <person name="Jarju S."/>
            <person name="Secka A."/>
            <person name="Antonio M."/>
            <person name="Oren A."/>
            <person name="Chaudhuri R.R."/>
            <person name="La Ragione R."/>
            <person name="Hildebrand F."/>
            <person name="Pallen M.J."/>
        </authorList>
    </citation>
    <scope>NUCLEOTIDE SEQUENCE</scope>
    <source>
        <strain evidence="7">ChiGjej4B4-7305</strain>
    </source>
</reference>
<proteinExistence type="inferred from homology"/>
<dbReference type="Proteomes" id="UP000824037">
    <property type="component" value="Unassembled WGS sequence"/>
</dbReference>
<feature type="transmembrane region" description="Helical" evidence="6">
    <location>
        <begin position="368"/>
        <end position="389"/>
    </location>
</feature>
<accession>A0A9D2EEF6</accession>